<dbReference type="RefSeq" id="WP_190617321.1">
    <property type="nucleotide sequence ID" value="NZ_CP061538.1"/>
</dbReference>
<dbReference type="GO" id="GO:0042910">
    <property type="term" value="F:xenobiotic transmembrane transporter activity"/>
    <property type="evidence" value="ECO:0007669"/>
    <property type="project" value="InterPro"/>
</dbReference>
<gene>
    <name evidence="2" type="ORF">IDM48_10405</name>
</gene>
<dbReference type="EMBL" id="CP061538">
    <property type="protein sequence ID" value="QNV39748.1"/>
    <property type="molecule type" value="Genomic_DNA"/>
</dbReference>
<dbReference type="KEGG" id="rama:IDM48_10405"/>
<dbReference type="Proteomes" id="UP000516421">
    <property type="component" value="Chromosome"/>
</dbReference>
<name>A0A7H2BJA2_9MICC</name>
<sequence>MRCIVMLPEMISMGVTLGGMSLFAYSVGARNQERISDSIRTAALMITGISLVFGVLVFVFRDQALLLIGGEALLDRGDQMMTAMLISVLFNGLTMLFMVWFQAAGKAAEPAEMQPAL</sequence>
<protein>
    <submittedName>
        <fullName evidence="2">Uncharacterized protein</fullName>
    </submittedName>
</protein>
<dbReference type="GO" id="GO:0016020">
    <property type="term" value="C:membrane"/>
    <property type="evidence" value="ECO:0007669"/>
    <property type="project" value="InterPro"/>
</dbReference>
<evidence type="ECO:0000313" key="3">
    <source>
        <dbReference type="Proteomes" id="UP000516421"/>
    </source>
</evidence>
<feature type="transmembrane region" description="Helical" evidence="1">
    <location>
        <begin position="80"/>
        <end position="101"/>
    </location>
</feature>
<proteinExistence type="predicted"/>
<keyword evidence="1" id="KW-0812">Transmembrane</keyword>
<dbReference type="InterPro" id="IPR002528">
    <property type="entry name" value="MATE_fam"/>
</dbReference>
<keyword evidence="3" id="KW-1185">Reference proteome</keyword>
<reference evidence="2 3" key="1">
    <citation type="submission" date="2020-09" db="EMBL/GenBank/DDBJ databases">
        <title>Investigation of environmental microbe.</title>
        <authorList>
            <person name="Ou Y."/>
            <person name="Kang Q."/>
        </authorList>
    </citation>
    <scope>NUCLEOTIDE SEQUENCE [LARGE SCALE GENOMIC DNA]</scope>
    <source>
        <strain evidence="2 3">KJZ-9</strain>
    </source>
</reference>
<feature type="transmembrane region" description="Helical" evidence="1">
    <location>
        <begin position="6"/>
        <end position="27"/>
    </location>
</feature>
<dbReference type="GO" id="GO:0015297">
    <property type="term" value="F:antiporter activity"/>
    <property type="evidence" value="ECO:0007669"/>
    <property type="project" value="InterPro"/>
</dbReference>
<evidence type="ECO:0000256" key="1">
    <source>
        <dbReference type="SAM" id="Phobius"/>
    </source>
</evidence>
<feature type="transmembrane region" description="Helical" evidence="1">
    <location>
        <begin position="39"/>
        <end position="60"/>
    </location>
</feature>
<evidence type="ECO:0000313" key="2">
    <source>
        <dbReference type="EMBL" id="QNV39748.1"/>
    </source>
</evidence>
<organism evidence="2 3">
    <name type="scientific">Rothia amarae</name>
    <dbReference type="NCBI Taxonomy" id="169480"/>
    <lineage>
        <taxon>Bacteria</taxon>
        <taxon>Bacillati</taxon>
        <taxon>Actinomycetota</taxon>
        <taxon>Actinomycetes</taxon>
        <taxon>Micrococcales</taxon>
        <taxon>Micrococcaceae</taxon>
        <taxon>Rothia</taxon>
    </lineage>
</organism>
<dbReference type="Pfam" id="PF01554">
    <property type="entry name" value="MatE"/>
    <property type="match status" value="1"/>
</dbReference>
<accession>A0A7H2BJA2</accession>
<keyword evidence="1" id="KW-0472">Membrane</keyword>
<dbReference type="AlphaFoldDB" id="A0A7H2BJA2"/>
<keyword evidence="1" id="KW-1133">Transmembrane helix</keyword>